<dbReference type="AlphaFoldDB" id="X1MB12"/>
<gene>
    <name evidence="1" type="ORF">S06H3_14484</name>
</gene>
<comment type="caution">
    <text evidence="1">The sequence shown here is derived from an EMBL/GenBank/DDBJ whole genome shotgun (WGS) entry which is preliminary data.</text>
</comment>
<proteinExistence type="predicted"/>
<dbReference type="EMBL" id="BARV01007086">
    <property type="protein sequence ID" value="GAI03529.1"/>
    <property type="molecule type" value="Genomic_DNA"/>
</dbReference>
<protein>
    <submittedName>
        <fullName evidence="1">Uncharacterized protein</fullName>
    </submittedName>
</protein>
<evidence type="ECO:0000313" key="1">
    <source>
        <dbReference type="EMBL" id="GAI03529.1"/>
    </source>
</evidence>
<name>X1MB12_9ZZZZ</name>
<organism evidence="1">
    <name type="scientific">marine sediment metagenome</name>
    <dbReference type="NCBI Taxonomy" id="412755"/>
    <lineage>
        <taxon>unclassified sequences</taxon>
        <taxon>metagenomes</taxon>
        <taxon>ecological metagenomes</taxon>
    </lineage>
</organism>
<sequence length="117" mass="13548">MEILFSPRFSPLYEAFVKINLLAWGDEEDLHLARRRFTNRKSIKAAVNKVMKILNLQGGSLEHKIDILSRNHNWQELAFKFSLELKGLLEGKPKEELSSDNEYQRNVTSLAFKGKNS</sequence>
<accession>X1MB12</accession>
<reference evidence="1" key="1">
    <citation type="journal article" date="2014" name="Front. Microbiol.">
        <title>High frequency of phylogenetically diverse reductive dehalogenase-homologous genes in deep subseafloor sedimentary metagenomes.</title>
        <authorList>
            <person name="Kawai M."/>
            <person name="Futagami T."/>
            <person name="Toyoda A."/>
            <person name="Takaki Y."/>
            <person name="Nishi S."/>
            <person name="Hori S."/>
            <person name="Arai W."/>
            <person name="Tsubouchi T."/>
            <person name="Morono Y."/>
            <person name="Uchiyama I."/>
            <person name="Ito T."/>
            <person name="Fujiyama A."/>
            <person name="Inagaki F."/>
            <person name="Takami H."/>
        </authorList>
    </citation>
    <scope>NUCLEOTIDE SEQUENCE</scope>
    <source>
        <strain evidence="1">Expedition CK06-06</strain>
    </source>
</reference>